<name>A0A380K636_9STRE</name>
<keyword evidence="2" id="KW-1185">Reference proteome</keyword>
<dbReference type="InterPro" id="IPR010982">
    <property type="entry name" value="Lambda_DNA-bd_dom_sf"/>
</dbReference>
<evidence type="ECO:0000313" key="1">
    <source>
        <dbReference type="EMBL" id="SUN60532.1"/>
    </source>
</evidence>
<sequence length="69" mass="8038">MSQQHQKWCDLVKERLKERNWSRSDFAIVLGVTPAAVTRLLDDGHGSDDLKLRVNRKLKISESWNKFGE</sequence>
<dbReference type="GO" id="GO:0003677">
    <property type="term" value="F:DNA binding"/>
    <property type="evidence" value="ECO:0007669"/>
    <property type="project" value="InterPro"/>
</dbReference>
<organism evidence="1 2">
    <name type="scientific">Streptococcus hyointestinalis</name>
    <dbReference type="NCBI Taxonomy" id="1337"/>
    <lineage>
        <taxon>Bacteria</taxon>
        <taxon>Bacillati</taxon>
        <taxon>Bacillota</taxon>
        <taxon>Bacilli</taxon>
        <taxon>Lactobacillales</taxon>
        <taxon>Streptococcaceae</taxon>
        <taxon>Streptococcus</taxon>
    </lineage>
</organism>
<reference evidence="1 2" key="1">
    <citation type="submission" date="2018-06" db="EMBL/GenBank/DDBJ databases">
        <authorList>
            <consortium name="Pathogen Informatics"/>
            <person name="Doyle S."/>
        </authorList>
    </citation>
    <scope>NUCLEOTIDE SEQUENCE [LARGE SCALE GENOMIC DNA]</scope>
    <source>
        <strain evidence="1 2">NCTC12224</strain>
    </source>
</reference>
<dbReference type="AlphaFoldDB" id="A0A380K636"/>
<dbReference type="Proteomes" id="UP000254924">
    <property type="component" value="Unassembled WGS sequence"/>
</dbReference>
<dbReference type="EMBL" id="UHFN01000007">
    <property type="protein sequence ID" value="SUN60532.1"/>
    <property type="molecule type" value="Genomic_DNA"/>
</dbReference>
<evidence type="ECO:0000313" key="2">
    <source>
        <dbReference type="Proteomes" id="UP000254924"/>
    </source>
</evidence>
<dbReference type="SUPFAM" id="SSF47413">
    <property type="entry name" value="lambda repressor-like DNA-binding domains"/>
    <property type="match status" value="1"/>
</dbReference>
<gene>
    <name evidence="1" type="ORF">NCTC12224_00933</name>
</gene>
<accession>A0A380K636</accession>
<protein>
    <submittedName>
        <fullName evidence="1">Phage protein</fullName>
    </submittedName>
</protein>
<dbReference type="OrthoDB" id="2233965at2"/>
<proteinExistence type="predicted"/>